<dbReference type="InterPro" id="IPR050807">
    <property type="entry name" value="TransReg_Diox_bact_type"/>
</dbReference>
<evidence type="ECO:0000256" key="1">
    <source>
        <dbReference type="ARBA" id="ARBA00023015"/>
    </source>
</evidence>
<evidence type="ECO:0000313" key="5">
    <source>
        <dbReference type="EMBL" id="RIJ24660.1"/>
    </source>
</evidence>
<dbReference type="AlphaFoldDB" id="A0A399R0H2"/>
<name>A0A399R0H2_9PROT</name>
<accession>A0A399R0H2</accession>
<dbReference type="RefSeq" id="WP_119379849.1">
    <property type="nucleotide sequence ID" value="NZ_QWGB01000005.1"/>
</dbReference>
<evidence type="ECO:0000259" key="4">
    <source>
        <dbReference type="PROSITE" id="PS50943"/>
    </source>
</evidence>
<keyword evidence="2" id="KW-0238">DNA-binding</keyword>
<dbReference type="GO" id="GO:0005829">
    <property type="term" value="C:cytosol"/>
    <property type="evidence" value="ECO:0007669"/>
    <property type="project" value="TreeGrafter"/>
</dbReference>
<dbReference type="SUPFAM" id="SSF47413">
    <property type="entry name" value="lambda repressor-like DNA-binding domains"/>
    <property type="match status" value="1"/>
</dbReference>
<protein>
    <submittedName>
        <fullName evidence="5">XRE family transcriptional regulator</fullName>
    </submittedName>
</protein>
<evidence type="ECO:0000256" key="2">
    <source>
        <dbReference type="ARBA" id="ARBA00023125"/>
    </source>
</evidence>
<evidence type="ECO:0000313" key="6">
    <source>
        <dbReference type="Proteomes" id="UP000265431"/>
    </source>
</evidence>
<dbReference type="Pfam" id="PF01381">
    <property type="entry name" value="HTH_3"/>
    <property type="match status" value="1"/>
</dbReference>
<keyword evidence="1" id="KW-0805">Transcription regulation</keyword>
<reference evidence="5 6" key="1">
    <citation type="submission" date="2018-08" db="EMBL/GenBank/DDBJ databases">
        <title>Henriciella mobilis sp. nov., isolated from seawater.</title>
        <authorList>
            <person name="Cheng H."/>
            <person name="Wu Y.-H."/>
            <person name="Xu X.-W."/>
            <person name="Guo L.-L."/>
        </authorList>
    </citation>
    <scope>NUCLEOTIDE SEQUENCE [LARGE SCALE GENOMIC DNA]</scope>
    <source>
        <strain evidence="5 6">CCUG66934</strain>
    </source>
</reference>
<comment type="caution">
    <text evidence="5">The sequence shown here is derived from an EMBL/GenBank/DDBJ whole genome shotgun (WGS) entry which is preliminary data.</text>
</comment>
<organism evidence="5 6">
    <name type="scientific">Henriciella barbarensis</name>
    <dbReference type="NCBI Taxonomy" id="86342"/>
    <lineage>
        <taxon>Bacteria</taxon>
        <taxon>Pseudomonadati</taxon>
        <taxon>Pseudomonadota</taxon>
        <taxon>Alphaproteobacteria</taxon>
        <taxon>Hyphomonadales</taxon>
        <taxon>Hyphomonadaceae</taxon>
        <taxon>Henriciella</taxon>
    </lineage>
</organism>
<evidence type="ECO:0000256" key="3">
    <source>
        <dbReference type="ARBA" id="ARBA00023163"/>
    </source>
</evidence>
<dbReference type="GO" id="GO:0003677">
    <property type="term" value="F:DNA binding"/>
    <property type="evidence" value="ECO:0007669"/>
    <property type="project" value="UniProtKB-KW"/>
</dbReference>
<dbReference type="Gene3D" id="1.10.260.40">
    <property type="entry name" value="lambda repressor-like DNA-binding domains"/>
    <property type="match status" value="1"/>
</dbReference>
<keyword evidence="6" id="KW-1185">Reference proteome</keyword>
<dbReference type="OrthoDB" id="9815697at2"/>
<dbReference type="InterPro" id="IPR001387">
    <property type="entry name" value="Cro/C1-type_HTH"/>
</dbReference>
<dbReference type="InterPro" id="IPR010982">
    <property type="entry name" value="Lambda_DNA-bd_dom_sf"/>
</dbReference>
<feature type="domain" description="HTH cro/C1-type" evidence="4">
    <location>
        <begin position="11"/>
        <end position="65"/>
    </location>
</feature>
<dbReference type="GO" id="GO:0003700">
    <property type="term" value="F:DNA-binding transcription factor activity"/>
    <property type="evidence" value="ECO:0007669"/>
    <property type="project" value="TreeGrafter"/>
</dbReference>
<dbReference type="EMBL" id="QWGB01000005">
    <property type="protein sequence ID" value="RIJ24660.1"/>
    <property type="molecule type" value="Genomic_DNA"/>
</dbReference>
<keyword evidence="3" id="KW-0804">Transcription</keyword>
<dbReference type="Proteomes" id="UP000265431">
    <property type="component" value="Unassembled WGS sequence"/>
</dbReference>
<dbReference type="PROSITE" id="PS50943">
    <property type="entry name" value="HTH_CROC1"/>
    <property type="match status" value="1"/>
</dbReference>
<dbReference type="SMART" id="SM00530">
    <property type="entry name" value="HTH_XRE"/>
    <property type="match status" value="1"/>
</dbReference>
<proteinExistence type="predicted"/>
<dbReference type="CDD" id="cd00093">
    <property type="entry name" value="HTH_XRE"/>
    <property type="match status" value="1"/>
</dbReference>
<dbReference type="PANTHER" id="PTHR46797:SF23">
    <property type="entry name" value="HTH-TYPE TRANSCRIPTIONAL REGULATOR SUTR"/>
    <property type="match status" value="1"/>
</dbReference>
<gene>
    <name evidence="5" type="ORF">D1224_10665</name>
</gene>
<dbReference type="PANTHER" id="PTHR46797">
    <property type="entry name" value="HTH-TYPE TRANSCRIPTIONAL REGULATOR"/>
    <property type="match status" value="1"/>
</dbReference>
<sequence>MDIRRLIGNNLKEVRQARGLSQEALALECGLHRTYISGIERGARNPTALTLELLAITLDVKPSAFLAHWKKPPSADR</sequence>